<dbReference type="OrthoDB" id="8067877at2759"/>
<name>A0A034WLQ9_BACDO</name>
<protein>
    <submittedName>
        <fullName evidence="3">Uncharacterized protein</fullName>
    </submittedName>
</protein>
<feature type="compositionally biased region" description="Low complexity" evidence="1">
    <location>
        <begin position="121"/>
        <end position="132"/>
    </location>
</feature>
<feature type="region of interest" description="Disordered" evidence="1">
    <location>
        <begin position="112"/>
        <end position="305"/>
    </location>
</feature>
<accession>A0A034WLQ9</accession>
<keyword evidence="2" id="KW-0732">Signal</keyword>
<organism evidence="3">
    <name type="scientific">Bactrocera dorsalis</name>
    <name type="common">Oriental fruit fly</name>
    <name type="synonym">Dacus dorsalis</name>
    <dbReference type="NCBI Taxonomy" id="27457"/>
    <lineage>
        <taxon>Eukaryota</taxon>
        <taxon>Metazoa</taxon>
        <taxon>Ecdysozoa</taxon>
        <taxon>Arthropoda</taxon>
        <taxon>Hexapoda</taxon>
        <taxon>Insecta</taxon>
        <taxon>Pterygota</taxon>
        <taxon>Neoptera</taxon>
        <taxon>Endopterygota</taxon>
        <taxon>Diptera</taxon>
        <taxon>Brachycera</taxon>
        <taxon>Muscomorpha</taxon>
        <taxon>Tephritoidea</taxon>
        <taxon>Tephritidae</taxon>
        <taxon>Bactrocera</taxon>
        <taxon>Bactrocera</taxon>
    </lineage>
</organism>
<evidence type="ECO:0000256" key="1">
    <source>
        <dbReference type="SAM" id="MobiDB-lite"/>
    </source>
</evidence>
<reference evidence="3" key="1">
    <citation type="journal article" date="2014" name="BMC Genomics">
        <title>Characterizing the developmental transcriptome of the oriental fruit fly, Bactrocera dorsalis (Diptera: Tephritidae) through comparative genomic analysis with Drosophila melanogaster utilizing modENCODE datasets.</title>
        <authorList>
            <person name="Geib S.M."/>
            <person name="Calla B."/>
            <person name="Hall B."/>
            <person name="Hou S."/>
            <person name="Manoukis N.C."/>
        </authorList>
    </citation>
    <scope>NUCLEOTIDE SEQUENCE</scope>
    <source>
        <strain evidence="3">Punador</strain>
    </source>
</reference>
<evidence type="ECO:0000256" key="2">
    <source>
        <dbReference type="SAM" id="SignalP"/>
    </source>
</evidence>
<feature type="compositionally biased region" description="Acidic residues" evidence="1">
    <location>
        <begin position="148"/>
        <end position="157"/>
    </location>
</feature>
<sequence>MQLTWSRLLTVSLLIAALTLETDASRASYRGANNNQYKIFRKHRRSVARDEDVLPSGRFITQNYWNSLKGQQTNSTCEETTEEIPIYIDIEPDSYFDDYDYTSTPIRQLDVSTFSEPEAKPTTTPAPATSTTPAPPHNPVIIGFYDNYEYDEDDYDSTNDNYSSYSDDVDDNDEDVVSGDDDDDLTAVNSKQRGFGNGHENSVSQPEADNANIGKAARQQSLSDYQRRRNRQRRRRIQRRRVPARRRRRRNQRRRPQRLRLRRRPNRIRQQVVVRRRRTRTGGRPSGPSIPLPNLPNFIRLPAKK</sequence>
<dbReference type="EMBL" id="GAKP01002436">
    <property type="protein sequence ID" value="JAC56516.1"/>
    <property type="molecule type" value="Transcribed_RNA"/>
</dbReference>
<dbReference type="AlphaFoldDB" id="A0A034WLQ9"/>
<feature type="chain" id="PRO_5001562636" evidence="2">
    <location>
        <begin position="25"/>
        <end position="305"/>
    </location>
</feature>
<feature type="signal peptide" evidence="2">
    <location>
        <begin position="1"/>
        <end position="24"/>
    </location>
</feature>
<evidence type="ECO:0000313" key="3">
    <source>
        <dbReference type="EMBL" id="JAC56516.1"/>
    </source>
</evidence>
<feature type="compositionally biased region" description="Acidic residues" evidence="1">
    <location>
        <begin position="167"/>
        <end position="185"/>
    </location>
</feature>
<proteinExistence type="predicted"/>
<feature type="compositionally biased region" description="Basic residues" evidence="1">
    <location>
        <begin position="228"/>
        <end position="267"/>
    </location>
</feature>